<feature type="compositionally biased region" description="Basic residues" evidence="1">
    <location>
        <begin position="10"/>
        <end position="21"/>
    </location>
</feature>
<feature type="region of interest" description="Disordered" evidence="1">
    <location>
        <begin position="1"/>
        <end position="29"/>
    </location>
</feature>
<evidence type="ECO:0000256" key="1">
    <source>
        <dbReference type="SAM" id="MobiDB-lite"/>
    </source>
</evidence>
<organism evidence="2 3">
    <name type="scientific">Hallella bergensis DSM 17361</name>
    <dbReference type="NCBI Taxonomy" id="585502"/>
    <lineage>
        <taxon>Bacteria</taxon>
        <taxon>Pseudomonadati</taxon>
        <taxon>Bacteroidota</taxon>
        <taxon>Bacteroidia</taxon>
        <taxon>Bacteroidales</taxon>
        <taxon>Prevotellaceae</taxon>
        <taxon>Hallella</taxon>
    </lineage>
</organism>
<gene>
    <name evidence="2" type="ORF">HMPREF0645_2194</name>
</gene>
<dbReference type="AlphaFoldDB" id="D1PZ09"/>
<evidence type="ECO:0000313" key="2">
    <source>
        <dbReference type="EMBL" id="EFA43425.1"/>
    </source>
</evidence>
<protein>
    <submittedName>
        <fullName evidence="2">Uncharacterized protein</fullName>
    </submittedName>
</protein>
<evidence type="ECO:0000313" key="3">
    <source>
        <dbReference type="Proteomes" id="UP000003160"/>
    </source>
</evidence>
<reference evidence="2 3" key="1">
    <citation type="submission" date="2009-10" db="EMBL/GenBank/DDBJ databases">
        <authorList>
            <person name="Qin X."/>
            <person name="Bachman B."/>
            <person name="Battles P."/>
            <person name="Bell A."/>
            <person name="Bess C."/>
            <person name="Bickham C."/>
            <person name="Chaboub L."/>
            <person name="Chen D."/>
            <person name="Coyle M."/>
            <person name="Deiros D.R."/>
            <person name="Dinh H."/>
            <person name="Forbes L."/>
            <person name="Fowler G."/>
            <person name="Francisco L."/>
            <person name="Fu Q."/>
            <person name="Gubbala S."/>
            <person name="Hale W."/>
            <person name="Han Y."/>
            <person name="Hemphill L."/>
            <person name="Highlander S.K."/>
            <person name="Hirani K."/>
            <person name="Hogues M."/>
            <person name="Jackson L."/>
            <person name="Jakkamsetti A."/>
            <person name="Javaid M."/>
            <person name="Jiang H."/>
            <person name="Korchina V."/>
            <person name="Kovar C."/>
            <person name="Lara F."/>
            <person name="Lee S."/>
            <person name="Mata R."/>
            <person name="Mathew T."/>
            <person name="Moen C."/>
            <person name="Morales K."/>
            <person name="Munidasa M."/>
            <person name="Nazareth L."/>
            <person name="Ngo R."/>
            <person name="Nguyen L."/>
            <person name="Okwuonu G."/>
            <person name="Ongeri F."/>
            <person name="Patil S."/>
            <person name="Petrosino J."/>
            <person name="Pham C."/>
            <person name="Pham P."/>
            <person name="Pu L.-L."/>
            <person name="Puazo M."/>
            <person name="Raj R."/>
            <person name="Reid J."/>
            <person name="Rouhana J."/>
            <person name="Saada N."/>
            <person name="Shang Y."/>
            <person name="Simmons D."/>
            <person name="Thornton R."/>
            <person name="Warren J."/>
            <person name="Weissenberger G."/>
            <person name="Zhang J."/>
            <person name="Zhang L."/>
            <person name="Zhou C."/>
            <person name="Zhu D."/>
            <person name="Muzny D."/>
            <person name="Worley K."/>
            <person name="Gibbs R."/>
        </authorList>
    </citation>
    <scope>NUCLEOTIDE SEQUENCE [LARGE SCALE GENOMIC DNA]</scope>
    <source>
        <strain evidence="2 3">DSM 17361</strain>
    </source>
</reference>
<accession>D1PZ09</accession>
<dbReference type="HOGENOM" id="CLU_3187227_0_0_10"/>
<proteinExistence type="predicted"/>
<name>D1PZ09_9BACT</name>
<comment type="caution">
    <text evidence="2">The sequence shown here is derived from an EMBL/GenBank/DDBJ whole genome shotgun (WGS) entry which is preliminary data.</text>
</comment>
<sequence length="46" mass="5152">MLAFITKQKANSHQKGKKRTTIRNGFTPDINPPRVKPFFVSIPLGA</sequence>
<dbReference type="Proteomes" id="UP000003160">
    <property type="component" value="Unassembled WGS sequence"/>
</dbReference>
<dbReference type="EMBL" id="ACKS01000081">
    <property type="protein sequence ID" value="EFA43425.1"/>
    <property type="molecule type" value="Genomic_DNA"/>
</dbReference>
<keyword evidence="3" id="KW-1185">Reference proteome</keyword>